<accession>A0A379F3I4</accession>
<protein>
    <submittedName>
        <fullName evidence="1">Protein of uncharacterized function (DUF2851)</fullName>
    </submittedName>
</protein>
<proteinExistence type="predicted"/>
<dbReference type="InterPro" id="IPR021272">
    <property type="entry name" value="DUF2851"/>
</dbReference>
<dbReference type="AlphaFoldDB" id="A0A379F3I4"/>
<organism evidence="1 2">
    <name type="scientific">Prevotella pallens</name>
    <dbReference type="NCBI Taxonomy" id="60133"/>
    <lineage>
        <taxon>Bacteria</taxon>
        <taxon>Pseudomonadati</taxon>
        <taxon>Bacteroidota</taxon>
        <taxon>Bacteroidia</taxon>
        <taxon>Bacteroidales</taxon>
        <taxon>Prevotellaceae</taxon>
        <taxon>Prevotella</taxon>
    </lineage>
</organism>
<evidence type="ECO:0000313" key="1">
    <source>
        <dbReference type="EMBL" id="SUC13226.1"/>
    </source>
</evidence>
<gene>
    <name evidence="1" type="ORF">NCTC13043_01852</name>
</gene>
<evidence type="ECO:0000313" key="2">
    <source>
        <dbReference type="Proteomes" id="UP000254235"/>
    </source>
</evidence>
<sequence length="452" mass="52474">MSDYFLYFCPRKALLTMEKLIHYVWKHKLFPLAQLTTTDGQLVEVIDVGLPNSNAGPDFFNAKIRINDTVWVGNVEIHDKASDWYVHGHEKDAHYNNVVLHVVEQSDITVKKQNGDTPPQLVLPVPLSVKQHYKDLLSADAYPPCYKIVPELPNFMVHSWLSALQAERLEQRTIAISERLKACNGDWEATYFVSLARNFGFGINGDAFEQWAKTIPFHAVDHHRDDLFQIETIFMGQAGLLQANALPKQHSDKAVTDEYFLHLQREYKYLAHKFSLTPIDGHLWHFLRLRPQNFPYIRIAQLAQLYYNRRAGLAEMIDCTTIKEVAELLETQVTSYWETHYTFGGNDNKQSEKYLSKTSIELIIINTIVPFLFAYGQYKMSEKLCNRAFAFLETLKAENNHIVRMWKEVGLTVKTAGDSQALIQLKKDYCDRKECLRCRIGYEYLKERKQKQ</sequence>
<dbReference type="Proteomes" id="UP000254235">
    <property type="component" value="Unassembled WGS sequence"/>
</dbReference>
<reference evidence="1 2" key="1">
    <citation type="submission" date="2018-06" db="EMBL/GenBank/DDBJ databases">
        <authorList>
            <consortium name="Pathogen Informatics"/>
            <person name="Doyle S."/>
        </authorList>
    </citation>
    <scope>NUCLEOTIDE SEQUENCE [LARGE SCALE GENOMIC DNA]</scope>
    <source>
        <strain evidence="1 2">NCTC13043</strain>
    </source>
</reference>
<name>A0A379F3I4_9BACT</name>
<dbReference type="Pfam" id="PF11013">
    <property type="entry name" value="DUF2851"/>
    <property type="match status" value="1"/>
</dbReference>
<dbReference type="EMBL" id="UGTP01000001">
    <property type="protein sequence ID" value="SUC13226.1"/>
    <property type="molecule type" value="Genomic_DNA"/>
</dbReference>